<evidence type="ECO:0000313" key="2">
    <source>
        <dbReference type="EMBL" id="WGD40731.1"/>
    </source>
</evidence>
<protein>
    <recommendedName>
        <fullName evidence="4">Transposase</fullName>
    </recommendedName>
</protein>
<feature type="region of interest" description="Disordered" evidence="1">
    <location>
        <begin position="1"/>
        <end position="36"/>
    </location>
</feature>
<keyword evidence="3" id="KW-1185">Reference proteome</keyword>
<evidence type="ECO:0000313" key="3">
    <source>
        <dbReference type="Proteomes" id="UP001216440"/>
    </source>
</evidence>
<name>A0ABY8K1G5_9ACTN</name>
<dbReference type="EMBL" id="CP121682">
    <property type="protein sequence ID" value="WGD40731.1"/>
    <property type="molecule type" value="Genomic_DNA"/>
</dbReference>
<gene>
    <name evidence="2" type="ORF">PYS65_11550</name>
</gene>
<dbReference type="Proteomes" id="UP001216440">
    <property type="component" value="Chromosome"/>
</dbReference>
<dbReference type="RefSeq" id="WP_279333861.1">
    <property type="nucleotide sequence ID" value="NZ_CP121682.1"/>
</dbReference>
<sequence>MRTARLARQGRRGCGRHRGRVELTETQPTAGKKQAREPALIPGQIVNREIEELLREYE</sequence>
<reference evidence="2 3" key="1">
    <citation type="submission" date="2023-03" db="EMBL/GenBank/DDBJ databases">
        <authorList>
            <person name="Mo P."/>
        </authorList>
    </citation>
    <scope>NUCLEOTIDE SEQUENCE [LARGE SCALE GENOMIC DNA]</scope>
    <source>
        <strain evidence="2 3">HUAS 5</strain>
    </source>
</reference>
<organism evidence="2 3">
    <name type="scientific">Streptomyces cathayae</name>
    <dbReference type="NCBI Taxonomy" id="3031124"/>
    <lineage>
        <taxon>Bacteria</taxon>
        <taxon>Bacillati</taxon>
        <taxon>Actinomycetota</taxon>
        <taxon>Actinomycetes</taxon>
        <taxon>Kitasatosporales</taxon>
        <taxon>Streptomycetaceae</taxon>
        <taxon>Streptomyces</taxon>
    </lineage>
</organism>
<feature type="compositionally biased region" description="Basic residues" evidence="1">
    <location>
        <begin position="8"/>
        <end position="19"/>
    </location>
</feature>
<evidence type="ECO:0000256" key="1">
    <source>
        <dbReference type="SAM" id="MobiDB-lite"/>
    </source>
</evidence>
<evidence type="ECO:0008006" key="4">
    <source>
        <dbReference type="Google" id="ProtNLM"/>
    </source>
</evidence>
<proteinExistence type="predicted"/>
<accession>A0ABY8K1G5</accession>